<reference evidence="2" key="1">
    <citation type="submission" date="2019-06" db="EMBL/GenBank/DDBJ databases">
        <title>Complete genome sequence of Methylogaea oryzae strain JCM16910.</title>
        <authorList>
            <person name="Asakawa S."/>
        </authorList>
    </citation>
    <scope>NUCLEOTIDE SEQUENCE</scope>
    <source>
        <strain evidence="2">E10</strain>
    </source>
</reference>
<dbReference type="AlphaFoldDB" id="A0A8D4VPG7"/>
<evidence type="ECO:0000313" key="3">
    <source>
        <dbReference type="Proteomes" id="UP000824988"/>
    </source>
</evidence>
<feature type="compositionally biased region" description="Basic and acidic residues" evidence="1">
    <location>
        <begin position="513"/>
        <end position="530"/>
    </location>
</feature>
<dbReference type="Proteomes" id="UP000824988">
    <property type="component" value="Chromosome"/>
</dbReference>
<feature type="region of interest" description="Disordered" evidence="1">
    <location>
        <begin position="507"/>
        <end position="530"/>
    </location>
</feature>
<accession>A0A8D4VPG7</accession>
<proteinExistence type="predicted"/>
<evidence type="ECO:0000256" key="1">
    <source>
        <dbReference type="SAM" id="MobiDB-lite"/>
    </source>
</evidence>
<dbReference type="EMBL" id="AP019782">
    <property type="protein sequence ID" value="BBL70832.1"/>
    <property type="molecule type" value="Genomic_DNA"/>
</dbReference>
<dbReference type="RefSeq" id="WP_221048669.1">
    <property type="nucleotide sequence ID" value="NZ_AP019782.1"/>
</dbReference>
<gene>
    <name evidence="2" type="ORF">MoryE10_14380</name>
</gene>
<dbReference type="KEGG" id="moz:MoryE10_14380"/>
<sequence length="530" mass="58368">MVVSTDAPLQGLSVKGPDGAAIPVSAVSRGGPPWSVSAVVEPGRNGGYRLEAVRNGAGVSCRTVQVGGAAQARPVDGWNRDAEAFYSAWIEQLFDAPLEENMSFPSLEPVLRNPERNFLHDHLAAGEDGKFPATPDCADLPYFLRTYFAWKIGLPVSFRRCSRGSANSPPRCEAPSKIDAFLHGPAPLGAFKAALVQVNNGVHSGSARTGLKDDATDLYPLPLKRDALWPGTVYADPYGHTLMIARWVPQIAGQSGLLLAVDAQPDNSVARKRFWEGTFLFADDVAGAGPGFKAFRPAPTARNADLADLPLRPYSDEQGEISREEFYARMGKLINPNGLDPRQAYSAMLDALVEQLNTRVVSVETGERYMQSHPGTVAEMPQGAAIFETIGPWEDYSTPSRDMRLIIAMNVLEALPEQIVRHPDLFVLNGRSPQEMKNEMTQLHAQRIQEREFTYTRSDGSPWPLSVAEVFARKAAFEMSYNPNDCAELRWGAQPGTPEYSTCRRHAPAAQKARMEQYRPWFRDAKRPSR</sequence>
<keyword evidence="3" id="KW-1185">Reference proteome</keyword>
<protein>
    <submittedName>
        <fullName evidence="2">Uncharacterized protein</fullName>
    </submittedName>
</protein>
<organism evidence="2 3">
    <name type="scientific">Methylogaea oryzae</name>
    <dbReference type="NCBI Taxonomy" id="1295382"/>
    <lineage>
        <taxon>Bacteria</taxon>
        <taxon>Pseudomonadati</taxon>
        <taxon>Pseudomonadota</taxon>
        <taxon>Gammaproteobacteria</taxon>
        <taxon>Methylococcales</taxon>
        <taxon>Methylococcaceae</taxon>
        <taxon>Methylogaea</taxon>
    </lineage>
</organism>
<evidence type="ECO:0000313" key="2">
    <source>
        <dbReference type="EMBL" id="BBL70832.1"/>
    </source>
</evidence>
<name>A0A8D4VPG7_9GAMM</name>